<evidence type="ECO:0000313" key="1">
    <source>
        <dbReference type="EMBL" id="OIQ07605.1"/>
    </source>
</evidence>
<evidence type="ECO:0000313" key="2">
    <source>
        <dbReference type="Proteomes" id="UP000182743"/>
    </source>
</evidence>
<comment type="caution">
    <text evidence="1">The sequence shown here is derived from an EMBL/GenBank/DDBJ whole genome shotgun (WGS) entry which is preliminary data.</text>
</comment>
<gene>
    <name evidence="1" type="ORF">MOOR_27860</name>
</gene>
<dbReference type="RefSeq" id="WP_071521657.1">
    <property type="nucleotide sequence ID" value="NZ_MIHH01000043.1"/>
</dbReference>
<organism evidence="1 2">
    <name type="scientific">Neomoorella thermoacetica</name>
    <name type="common">Clostridium thermoaceticum</name>
    <dbReference type="NCBI Taxonomy" id="1525"/>
    <lineage>
        <taxon>Bacteria</taxon>
        <taxon>Bacillati</taxon>
        <taxon>Bacillota</taxon>
        <taxon>Clostridia</taxon>
        <taxon>Neomoorellales</taxon>
        <taxon>Neomoorellaceae</taxon>
        <taxon>Neomoorella</taxon>
    </lineage>
</organism>
<accession>A0A1J5JEE6</accession>
<sequence length="341" mass="38905">MKLPGNCLTTAMGILPHVDPDTALRLALSLDIPFWPQLPRVSFYEDMYAQVSEHLPGIKLDFNAQVIRFNIKDFYEELPAYIENWENPDYFCLSPRYARVYRRFLAEDLTHYPAIRGQSIGPVSFGLKIVDEKQAPIIYNDEVRGFLYDFITKKIQAQYRDLVAKNPRAFVWVDEPGLELVFMALTGYSSERAREDYHHFLAMLPGPKGVHLCGNPDWSFLLGLELDIISLDALQWGHIFTRYTGEVKEFLQRGGIISWGITPTLTEEVEKVTIAKLVAQLENLWDYLHGQGISKETIITQSWLAPARCCLVNADGAASVEKSFRLLKEVAGVIRKKYGLL</sequence>
<dbReference type="EMBL" id="MIHH01000043">
    <property type="protein sequence ID" value="OIQ07605.1"/>
    <property type="molecule type" value="Genomic_DNA"/>
</dbReference>
<evidence type="ECO:0008006" key="3">
    <source>
        <dbReference type="Google" id="ProtNLM"/>
    </source>
</evidence>
<name>A0A1J5JEE6_NEOTH</name>
<protein>
    <recommendedName>
        <fullName evidence="3">Methionine synthase</fullName>
    </recommendedName>
</protein>
<reference evidence="1 2" key="1">
    <citation type="submission" date="2016-08" db="EMBL/GenBank/DDBJ databases">
        <title>Genome-based comparison of Moorella thermoacetic strains.</title>
        <authorList>
            <person name="Poehlein A."/>
            <person name="Bengelsdorf F.R."/>
            <person name="Esser C."/>
            <person name="Duerre P."/>
            <person name="Daniel R."/>
        </authorList>
    </citation>
    <scope>NUCLEOTIDE SEQUENCE [LARGE SCALE GENOMIC DNA]</scope>
    <source>
        <strain evidence="1 2">DSM 11768</strain>
    </source>
</reference>
<dbReference type="Proteomes" id="UP000182743">
    <property type="component" value="Unassembled WGS sequence"/>
</dbReference>
<dbReference type="InterPro" id="IPR038071">
    <property type="entry name" value="UROD/MetE-like_sf"/>
</dbReference>
<dbReference type="Gene3D" id="3.20.20.210">
    <property type="match status" value="1"/>
</dbReference>
<proteinExistence type="predicted"/>
<dbReference type="SUPFAM" id="SSF51726">
    <property type="entry name" value="UROD/MetE-like"/>
    <property type="match status" value="1"/>
</dbReference>
<dbReference type="AlphaFoldDB" id="A0A1J5JEE6"/>